<feature type="domain" description="Aminotransferase class I/classII large" evidence="2">
    <location>
        <begin position="21"/>
        <end position="356"/>
    </location>
</feature>
<comment type="caution">
    <text evidence="3">The sequence shown here is derived from an EMBL/GenBank/DDBJ whole genome shotgun (WGS) entry which is preliminary data.</text>
</comment>
<comment type="cofactor">
    <cofactor evidence="1">
        <name>pyridoxal 5'-phosphate</name>
        <dbReference type="ChEBI" id="CHEBI:597326"/>
    </cofactor>
</comment>
<protein>
    <recommendedName>
        <fullName evidence="1">Aminotransferase</fullName>
        <ecNumber evidence="1">2.6.1.-</ecNumber>
    </recommendedName>
</protein>
<dbReference type="InterPro" id="IPR015424">
    <property type="entry name" value="PyrdxlP-dep_Trfase"/>
</dbReference>
<keyword evidence="4" id="KW-1185">Reference proteome</keyword>
<evidence type="ECO:0000313" key="4">
    <source>
        <dbReference type="Proteomes" id="UP000612585"/>
    </source>
</evidence>
<dbReference type="Proteomes" id="UP000612585">
    <property type="component" value="Unassembled WGS sequence"/>
</dbReference>
<dbReference type="InterPro" id="IPR015422">
    <property type="entry name" value="PyrdxlP-dep_Trfase_small"/>
</dbReference>
<comment type="similarity">
    <text evidence="1">Belongs to the class-I pyridoxal-phosphate-dependent aminotransferase family.</text>
</comment>
<dbReference type="PANTHER" id="PTHR43510">
    <property type="entry name" value="AMINOTRANSFERASE FUNCTION, HYPOTHETICAL (EUROFUNG)"/>
    <property type="match status" value="1"/>
</dbReference>
<dbReference type="RefSeq" id="WP_239152595.1">
    <property type="nucleotide sequence ID" value="NZ_BOPG01000079.1"/>
</dbReference>
<evidence type="ECO:0000313" key="3">
    <source>
        <dbReference type="EMBL" id="GIJ62539.1"/>
    </source>
</evidence>
<dbReference type="SUPFAM" id="SSF53383">
    <property type="entry name" value="PLP-dependent transferases"/>
    <property type="match status" value="1"/>
</dbReference>
<dbReference type="Pfam" id="PF00155">
    <property type="entry name" value="Aminotran_1_2"/>
    <property type="match status" value="1"/>
</dbReference>
<name>A0A8J3ZE73_9ACTN</name>
<dbReference type="CDD" id="cd00609">
    <property type="entry name" value="AAT_like"/>
    <property type="match status" value="1"/>
</dbReference>
<keyword evidence="1" id="KW-0808">Transferase</keyword>
<dbReference type="Gene3D" id="3.40.640.10">
    <property type="entry name" value="Type I PLP-dependent aspartate aminotransferase-like (Major domain)"/>
    <property type="match status" value="1"/>
</dbReference>
<keyword evidence="1 3" id="KW-0032">Aminotransferase</keyword>
<dbReference type="InterPro" id="IPR004839">
    <property type="entry name" value="Aminotransferase_I/II_large"/>
</dbReference>
<dbReference type="PROSITE" id="PS00105">
    <property type="entry name" value="AA_TRANSFER_CLASS_1"/>
    <property type="match status" value="1"/>
</dbReference>
<dbReference type="InterPro" id="IPR015421">
    <property type="entry name" value="PyrdxlP-dep_Trfase_major"/>
</dbReference>
<dbReference type="GO" id="GO:0030170">
    <property type="term" value="F:pyridoxal phosphate binding"/>
    <property type="evidence" value="ECO:0007669"/>
    <property type="project" value="InterPro"/>
</dbReference>
<gene>
    <name evidence="3" type="ORF">Vau01_100550</name>
</gene>
<organism evidence="3 4">
    <name type="scientific">Virgisporangium aurantiacum</name>
    <dbReference type="NCBI Taxonomy" id="175570"/>
    <lineage>
        <taxon>Bacteria</taxon>
        <taxon>Bacillati</taxon>
        <taxon>Actinomycetota</taxon>
        <taxon>Actinomycetes</taxon>
        <taxon>Micromonosporales</taxon>
        <taxon>Micromonosporaceae</taxon>
        <taxon>Virgisporangium</taxon>
    </lineage>
</organism>
<evidence type="ECO:0000259" key="2">
    <source>
        <dbReference type="Pfam" id="PF00155"/>
    </source>
</evidence>
<dbReference type="PANTHER" id="PTHR43510:SF1">
    <property type="entry name" value="AMINOTRANSFERASE FUNCTION, HYPOTHETICAL (EUROFUNG)"/>
    <property type="match status" value="1"/>
</dbReference>
<sequence length="365" mass="38731">MTRFPPAPMSELTDVPLRFDLGESTPPPLPLGAVLTPAVQQRLAGITAGYRASTGDPDLRAAIAAEVGVDPDQVLVTAGGANAMFYTAFAVGEGDAVLATPCFPPARTVPAAVGLRVVGVGLSFSDGYRLSLSAFADALTPRTRLVSLASPQNPSGIRFTEAEVRDLLAVIDERAPDAMLMLDETYRQTVFGDAKIPASMAGLHPRVVTTSSLSKSHGAAGLRVGWLTSTDPTFYEAVRRVKFNTAVCGSTIDELLAVEVLRRQDEFLASRRSYLTSALDTLSRWASDQPVDLLPPDGGALASLRLRSAAPERFHAALAERETRVGRGSWFGETDDVVRVGFGHLPPDEFAEGLARVADALAQTS</sequence>
<dbReference type="AlphaFoldDB" id="A0A8J3ZE73"/>
<dbReference type="EMBL" id="BOPG01000079">
    <property type="protein sequence ID" value="GIJ62539.1"/>
    <property type="molecule type" value="Genomic_DNA"/>
</dbReference>
<dbReference type="EC" id="2.6.1.-" evidence="1"/>
<reference evidence="3" key="1">
    <citation type="submission" date="2021-01" db="EMBL/GenBank/DDBJ databases">
        <title>Whole genome shotgun sequence of Virgisporangium aurantiacum NBRC 16421.</title>
        <authorList>
            <person name="Komaki H."/>
            <person name="Tamura T."/>
        </authorList>
    </citation>
    <scope>NUCLEOTIDE SEQUENCE</scope>
    <source>
        <strain evidence="3">NBRC 16421</strain>
    </source>
</reference>
<dbReference type="GO" id="GO:0008483">
    <property type="term" value="F:transaminase activity"/>
    <property type="evidence" value="ECO:0007669"/>
    <property type="project" value="UniProtKB-KW"/>
</dbReference>
<dbReference type="Gene3D" id="3.90.1150.10">
    <property type="entry name" value="Aspartate Aminotransferase, domain 1"/>
    <property type="match status" value="1"/>
</dbReference>
<evidence type="ECO:0000256" key="1">
    <source>
        <dbReference type="RuleBase" id="RU000481"/>
    </source>
</evidence>
<accession>A0A8J3ZE73</accession>
<proteinExistence type="inferred from homology"/>
<dbReference type="InterPro" id="IPR004838">
    <property type="entry name" value="NHTrfase_class1_PyrdxlP-BS"/>
</dbReference>